<dbReference type="PROSITE" id="PS50850">
    <property type="entry name" value="MFS"/>
    <property type="match status" value="1"/>
</dbReference>
<evidence type="ECO:0000256" key="3">
    <source>
        <dbReference type="ARBA" id="ARBA00022989"/>
    </source>
</evidence>
<feature type="region of interest" description="Disordered" evidence="5">
    <location>
        <begin position="1"/>
        <end position="24"/>
    </location>
</feature>
<dbReference type="Proteomes" id="UP000769157">
    <property type="component" value="Unassembled WGS sequence"/>
</dbReference>
<dbReference type="EMBL" id="JAEUBE010000158">
    <property type="protein sequence ID" value="KAH3668480.1"/>
    <property type="molecule type" value="Genomic_DNA"/>
</dbReference>
<dbReference type="RefSeq" id="XP_046062894.1">
    <property type="nucleotide sequence ID" value="XM_046203082.1"/>
</dbReference>
<keyword evidence="9" id="KW-1185">Reference proteome</keyword>
<feature type="transmembrane region" description="Helical" evidence="6">
    <location>
        <begin position="304"/>
        <end position="328"/>
    </location>
</feature>
<evidence type="ECO:0000256" key="2">
    <source>
        <dbReference type="ARBA" id="ARBA00022692"/>
    </source>
</evidence>
<dbReference type="InterPro" id="IPR011701">
    <property type="entry name" value="MFS"/>
</dbReference>
<evidence type="ECO:0000256" key="5">
    <source>
        <dbReference type="SAM" id="MobiDB-lite"/>
    </source>
</evidence>
<sequence length="503" mass="54957">MVVNLSVDLENEPKPVQQPSDSDDNEIEFKVASPTFDAISKPRLLIFVILMAITQIFAQALLAQSLVPSLYIARSFQKQNDPGEISWMTAAYSLTVGTFILISGRLGDLLGYKKVYVASYISLSVWSLLAGISRYSGSIEFFDVCRAFQGLSVSGAVPNALGLMGHYFPQGKLKNMAFGLFGAVAPMGFVFGALLSSIFAEFTFWPWSFYATAIICLAKAAVSLLIIPKNIATVQEKLRPRHFDLWGSVTGVIGLVLINFAFNQGPVVGWEKPYVYVLLIIGFIFMVAFAWTQRVGSHPLLPKLNLDVIFTLCCIALGWSSFGIWIFYTFRFAYDILDVSPLVASVQFLPSIIAGMVAGMATAQIITKVPSSIMLTIALACFVGGLVIMGLRPEGQIYWAQKFPSIVIACFGMDISFPSGIIILSTELPRRHQGLAASLVTTVVNYSISIGLGLAGTIEYYKLLHGASTYTGIRCAFYMGMALAASGFVLALVFVYHQLIRKR</sequence>
<feature type="transmembrane region" description="Helical" evidence="6">
    <location>
        <begin position="85"/>
        <end position="103"/>
    </location>
</feature>
<evidence type="ECO:0000256" key="1">
    <source>
        <dbReference type="ARBA" id="ARBA00004141"/>
    </source>
</evidence>
<evidence type="ECO:0000259" key="7">
    <source>
        <dbReference type="PROSITE" id="PS50850"/>
    </source>
</evidence>
<protein>
    <recommendedName>
        <fullName evidence="7">Major facilitator superfamily (MFS) profile domain-containing protein</fullName>
    </recommendedName>
</protein>
<feature type="transmembrane region" description="Helical" evidence="6">
    <location>
        <begin position="274"/>
        <end position="292"/>
    </location>
</feature>
<accession>A0A9P8T7S4</accession>
<dbReference type="AlphaFoldDB" id="A0A9P8T7S4"/>
<keyword evidence="2 6" id="KW-0812">Transmembrane</keyword>
<feature type="transmembrane region" description="Helical" evidence="6">
    <location>
        <begin position="177"/>
        <end position="199"/>
    </location>
</feature>
<dbReference type="GO" id="GO:0016020">
    <property type="term" value="C:membrane"/>
    <property type="evidence" value="ECO:0007669"/>
    <property type="project" value="UniProtKB-SubCell"/>
</dbReference>
<keyword evidence="3 6" id="KW-1133">Transmembrane helix</keyword>
<comment type="subcellular location">
    <subcellularLocation>
        <location evidence="1">Membrane</location>
        <topology evidence="1">Multi-pass membrane protein</topology>
    </subcellularLocation>
</comment>
<dbReference type="PANTHER" id="PTHR42718">
    <property type="entry name" value="MAJOR FACILITATOR SUPERFAMILY MULTIDRUG TRANSPORTER MFSC"/>
    <property type="match status" value="1"/>
</dbReference>
<evidence type="ECO:0000313" key="9">
    <source>
        <dbReference type="Proteomes" id="UP000769157"/>
    </source>
</evidence>
<reference evidence="8" key="2">
    <citation type="submission" date="2021-01" db="EMBL/GenBank/DDBJ databases">
        <authorList>
            <person name="Schikora-Tamarit M.A."/>
        </authorList>
    </citation>
    <scope>NUCLEOTIDE SEQUENCE</scope>
    <source>
        <strain evidence="8">CBS6075</strain>
    </source>
</reference>
<feature type="transmembrane region" description="Helical" evidence="6">
    <location>
        <begin position="243"/>
        <end position="262"/>
    </location>
</feature>
<comment type="caution">
    <text evidence="8">The sequence shown here is derived from an EMBL/GenBank/DDBJ whole genome shotgun (WGS) entry which is preliminary data.</text>
</comment>
<evidence type="ECO:0000313" key="8">
    <source>
        <dbReference type="EMBL" id="KAH3668480.1"/>
    </source>
</evidence>
<feature type="transmembrane region" description="Helical" evidence="6">
    <location>
        <begin position="403"/>
        <end position="424"/>
    </location>
</feature>
<reference evidence="8" key="1">
    <citation type="journal article" date="2021" name="Open Biol.">
        <title>Shared evolutionary footprints suggest mitochondrial oxidative damage underlies multiple complex I losses in fungi.</title>
        <authorList>
            <person name="Schikora-Tamarit M.A."/>
            <person name="Marcet-Houben M."/>
            <person name="Nosek J."/>
            <person name="Gabaldon T."/>
        </authorList>
    </citation>
    <scope>NUCLEOTIDE SEQUENCE</scope>
    <source>
        <strain evidence="8">CBS6075</strain>
    </source>
</reference>
<dbReference type="SUPFAM" id="SSF103473">
    <property type="entry name" value="MFS general substrate transporter"/>
    <property type="match status" value="1"/>
</dbReference>
<feature type="transmembrane region" description="Helical" evidence="6">
    <location>
        <begin position="115"/>
        <end position="135"/>
    </location>
</feature>
<dbReference type="InterPro" id="IPR020846">
    <property type="entry name" value="MFS_dom"/>
</dbReference>
<feature type="transmembrane region" description="Helical" evidence="6">
    <location>
        <begin position="348"/>
        <end position="366"/>
    </location>
</feature>
<proteinExistence type="predicted"/>
<feature type="transmembrane region" description="Helical" evidence="6">
    <location>
        <begin position="476"/>
        <end position="496"/>
    </location>
</feature>
<dbReference type="GO" id="GO:0022857">
    <property type="term" value="F:transmembrane transporter activity"/>
    <property type="evidence" value="ECO:0007669"/>
    <property type="project" value="InterPro"/>
</dbReference>
<keyword evidence="4 6" id="KW-0472">Membrane</keyword>
<feature type="domain" description="Major facilitator superfamily (MFS) profile" evidence="7">
    <location>
        <begin position="44"/>
        <end position="499"/>
    </location>
</feature>
<feature type="transmembrane region" description="Helical" evidence="6">
    <location>
        <begin position="44"/>
        <end position="65"/>
    </location>
</feature>
<dbReference type="PANTHER" id="PTHR42718:SF1">
    <property type="entry name" value="LOW AFFINITY AMMONIUM TRANSPORTER"/>
    <property type="match status" value="1"/>
</dbReference>
<dbReference type="InterPro" id="IPR036259">
    <property type="entry name" value="MFS_trans_sf"/>
</dbReference>
<feature type="transmembrane region" description="Helical" evidence="6">
    <location>
        <begin position="436"/>
        <end position="456"/>
    </location>
</feature>
<organism evidence="8 9">
    <name type="scientific">Ogataea philodendri</name>
    <dbReference type="NCBI Taxonomy" id="1378263"/>
    <lineage>
        <taxon>Eukaryota</taxon>
        <taxon>Fungi</taxon>
        <taxon>Dikarya</taxon>
        <taxon>Ascomycota</taxon>
        <taxon>Saccharomycotina</taxon>
        <taxon>Pichiomycetes</taxon>
        <taxon>Pichiales</taxon>
        <taxon>Pichiaceae</taxon>
        <taxon>Ogataea</taxon>
    </lineage>
</organism>
<name>A0A9P8T7S4_9ASCO</name>
<gene>
    <name evidence="8" type="ORF">OGAPHI_002234</name>
</gene>
<dbReference type="Gene3D" id="1.20.1250.20">
    <property type="entry name" value="MFS general substrate transporter like domains"/>
    <property type="match status" value="2"/>
</dbReference>
<feature type="transmembrane region" description="Helical" evidence="6">
    <location>
        <begin position="373"/>
        <end position="391"/>
    </location>
</feature>
<evidence type="ECO:0000256" key="6">
    <source>
        <dbReference type="SAM" id="Phobius"/>
    </source>
</evidence>
<evidence type="ECO:0000256" key="4">
    <source>
        <dbReference type="ARBA" id="ARBA00023136"/>
    </source>
</evidence>
<dbReference type="GeneID" id="70234201"/>
<dbReference type="Pfam" id="PF07690">
    <property type="entry name" value="MFS_1"/>
    <property type="match status" value="1"/>
</dbReference>
<feature type="transmembrane region" description="Helical" evidence="6">
    <location>
        <begin position="205"/>
        <end position="227"/>
    </location>
</feature>
<dbReference type="OrthoDB" id="2130629at2759"/>